<dbReference type="AlphaFoldDB" id="A0A818KJZ9"/>
<dbReference type="Proteomes" id="UP000663868">
    <property type="component" value="Unassembled WGS sequence"/>
</dbReference>
<protein>
    <recommendedName>
        <fullName evidence="2">YHYH domain-containing protein</fullName>
    </recommendedName>
</protein>
<accession>A0A818KJZ9</accession>
<feature type="non-terminal residue" evidence="3">
    <location>
        <position position="1"/>
    </location>
</feature>
<gene>
    <name evidence="3" type="ORF">KXQ929_LOCUS3175</name>
</gene>
<feature type="domain" description="YHYH" evidence="2">
    <location>
        <begin position="60"/>
        <end position="175"/>
    </location>
</feature>
<comment type="caution">
    <text evidence="3">The sequence shown here is derived from an EMBL/GenBank/DDBJ whole genome shotgun (WGS) entry which is preliminary data.</text>
</comment>
<feature type="transmembrane region" description="Helical" evidence="1">
    <location>
        <begin position="252"/>
        <end position="271"/>
    </location>
</feature>
<keyword evidence="1" id="KW-0812">Transmembrane</keyword>
<evidence type="ECO:0000256" key="1">
    <source>
        <dbReference type="SAM" id="Phobius"/>
    </source>
</evidence>
<keyword evidence="1" id="KW-1133">Transmembrane helix</keyword>
<evidence type="ECO:0000259" key="2">
    <source>
        <dbReference type="Pfam" id="PF14240"/>
    </source>
</evidence>
<reference evidence="3" key="1">
    <citation type="submission" date="2021-02" db="EMBL/GenBank/DDBJ databases">
        <authorList>
            <person name="Nowell W R."/>
        </authorList>
    </citation>
    <scope>NUCLEOTIDE SEQUENCE</scope>
</reference>
<evidence type="ECO:0000313" key="4">
    <source>
        <dbReference type="Proteomes" id="UP000663868"/>
    </source>
</evidence>
<sequence>VQSNGLPRRCMIVFPTQKLAELNIDFEVNFNPDVSVNSPNQSPATTAAVTTSAYNRSQISTPQDALAGVAVDGVEILNANSANFVDPFYPPAGYSPEGADQCISHPAPTSGEYHYHMASGCMLNPPAGNISGCGPDTGCSPNVANYSLQMFSSYKNLTVIGIAKDGHVIYGPYNSTGQQVTSGFDVCNGMFYDSIGNYAYFATTTYPYITGCFGPANYPNAKPNCTSNPAQSYTKSIYAASMSTSTGTTLNVSSSIISFITFFIIFTYMIIIN</sequence>
<keyword evidence="1" id="KW-0472">Membrane</keyword>
<dbReference type="Pfam" id="PF14240">
    <property type="entry name" value="YHYH"/>
    <property type="match status" value="1"/>
</dbReference>
<dbReference type="EMBL" id="CAJOBB010000101">
    <property type="protein sequence ID" value="CAF3561711.1"/>
    <property type="molecule type" value="Genomic_DNA"/>
</dbReference>
<evidence type="ECO:0000313" key="3">
    <source>
        <dbReference type="EMBL" id="CAF3561711.1"/>
    </source>
</evidence>
<organism evidence="3 4">
    <name type="scientific">Adineta steineri</name>
    <dbReference type="NCBI Taxonomy" id="433720"/>
    <lineage>
        <taxon>Eukaryota</taxon>
        <taxon>Metazoa</taxon>
        <taxon>Spiralia</taxon>
        <taxon>Gnathifera</taxon>
        <taxon>Rotifera</taxon>
        <taxon>Eurotatoria</taxon>
        <taxon>Bdelloidea</taxon>
        <taxon>Adinetida</taxon>
        <taxon>Adinetidae</taxon>
        <taxon>Adineta</taxon>
    </lineage>
</organism>
<proteinExistence type="predicted"/>
<name>A0A818KJZ9_9BILA</name>
<dbReference type="InterPro" id="IPR025924">
    <property type="entry name" value="YHYH_dom"/>
</dbReference>